<feature type="transmembrane region" description="Helical" evidence="6">
    <location>
        <begin position="170"/>
        <end position="190"/>
    </location>
</feature>
<evidence type="ECO:0000256" key="3">
    <source>
        <dbReference type="ARBA" id="ARBA00022989"/>
    </source>
</evidence>
<evidence type="ECO:0000256" key="1">
    <source>
        <dbReference type="ARBA" id="ARBA00004141"/>
    </source>
</evidence>
<reference evidence="7 8" key="1">
    <citation type="submission" date="2017-06" db="EMBL/GenBank/DDBJ databases">
        <title>Comparative genomic analysis of Ambrosia Fusariam Clade fungi.</title>
        <authorList>
            <person name="Stajich J.E."/>
            <person name="Carrillo J."/>
            <person name="Kijimoto T."/>
            <person name="Eskalen A."/>
            <person name="O'Donnell K."/>
            <person name="Kasson M."/>
        </authorList>
    </citation>
    <scope>NUCLEOTIDE SEQUENCE [LARGE SCALE GENOMIC DNA]</scope>
    <source>
        <strain evidence="7 8">NRRL62584</strain>
    </source>
</reference>
<dbReference type="Pfam" id="PF07690">
    <property type="entry name" value="MFS_1"/>
    <property type="match status" value="1"/>
</dbReference>
<proteinExistence type="predicted"/>
<evidence type="ECO:0000313" key="8">
    <source>
        <dbReference type="Proteomes" id="UP000288168"/>
    </source>
</evidence>
<dbReference type="PANTHER" id="PTHR23501:SF195">
    <property type="entry name" value="PEP5"/>
    <property type="match status" value="1"/>
</dbReference>
<evidence type="ECO:0000256" key="4">
    <source>
        <dbReference type="ARBA" id="ARBA00023136"/>
    </source>
</evidence>
<dbReference type="GO" id="GO:0005886">
    <property type="term" value="C:plasma membrane"/>
    <property type="evidence" value="ECO:0007669"/>
    <property type="project" value="TreeGrafter"/>
</dbReference>
<comment type="caution">
    <text evidence="7">The sequence shown here is derived from an EMBL/GenBank/DDBJ whole genome shotgun (WGS) entry which is preliminary data.</text>
</comment>
<dbReference type="InterPro" id="IPR011701">
    <property type="entry name" value="MFS"/>
</dbReference>
<evidence type="ECO:0000256" key="6">
    <source>
        <dbReference type="SAM" id="Phobius"/>
    </source>
</evidence>
<comment type="subcellular location">
    <subcellularLocation>
        <location evidence="1">Membrane</location>
        <topology evidence="1">Multi-pass membrane protein</topology>
    </subcellularLocation>
</comment>
<dbReference type="EMBL" id="NKCI01000236">
    <property type="protein sequence ID" value="RSL46539.1"/>
    <property type="molecule type" value="Genomic_DNA"/>
</dbReference>
<keyword evidence="5" id="KW-0325">Glycoprotein</keyword>
<sequence>MSSPLGEKTGVVHAEDAEHGLSGDTTPLEAIDDATEDFRWDLTIYLSLLALMVAYFAATWSLLIPTSCIHFIVEKFPTEGRLAAWIAASITIPICVIQAFSTARHDPWCGWFSRILLSNKSHHEVVPKDKRPAIQGFSGIVAGVASLLGPIIQGVFIEEHVGGLLEGWRVGFYISAALYAIAFVLLTLFYHPAARPNQTRESTTAKLMHIDWLGISLVAAGLVLFLVGL</sequence>
<protein>
    <recommendedName>
        <fullName evidence="9">Major facilitator superfamily (MFS) profile domain-containing protein</fullName>
    </recommendedName>
</protein>
<dbReference type="InterPro" id="IPR036259">
    <property type="entry name" value="MFS_trans_sf"/>
</dbReference>
<feature type="transmembrane region" description="Helical" evidence="6">
    <location>
        <begin position="44"/>
        <end position="73"/>
    </location>
</feature>
<dbReference type="AlphaFoldDB" id="A0A428P0K0"/>
<keyword evidence="8" id="KW-1185">Reference proteome</keyword>
<dbReference type="OrthoDB" id="2587356at2759"/>
<evidence type="ECO:0000313" key="7">
    <source>
        <dbReference type="EMBL" id="RSL46539.1"/>
    </source>
</evidence>
<dbReference type="Proteomes" id="UP000288168">
    <property type="component" value="Unassembled WGS sequence"/>
</dbReference>
<keyword evidence="3 6" id="KW-1133">Transmembrane helix</keyword>
<evidence type="ECO:0000256" key="2">
    <source>
        <dbReference type="ARBA" id="ARBA00022692"/>
    </source>
</evidence>
<name>A0A428P0K0_9HYPO</name>
<dbReference type="PANTHER" id="PTHR23501">
    <property type="entry name" value="MAJOR FACILITATOR SUPERFAMILY"/>
    <property type="match status" value="1"/>
</dbReference>
<accession>A0A428P0K0</accession>
<dbReference type="Gene3D" id="1.20.1250.20">
    <property type="entry name" value="MFS general substrate transporter like domains"/>
    <property type="match status" value="1"/>
</dbReference>
<keyword evidence="4 6" id="KW-0472">Membrane</keyword>
<evidence type="ECO:0000256" key="5">
    <source>
        <dbReference type="ARBA" id="ARBA00023180"/>
    </source>
</evidence>
<dbReference type="SUPFAM" id="SSF103473">
    <property type="entry name" value="MFS general substrate transporter"/>
    <property type="match status" value="1"/>
</dbReference>
<feature type="transmembrane region" description="Helical" evidence="6">
    <location>
        <begin position="210"/>
        <end position="228"/>
    </location>
</feature>
<feature type="transmembrane region" description="Helical" evidence="6">
    <location>
        <begin position="137"/>
        <end position="158"/>
    </location>
</feature>
<dbReference type="GO" id="GO:0022857">
    <property type="term" value="F:transmembrane transporter activity"/>
    <property type="evidence" value="ECO:0007669"/>
    <property type="project" value="InterPro"/>
</dbReference>
<evidence type="ECO:0008006" key="9">
    <source>
        <dbReference type="Google" id="ProtNLM"/>
    </source>
</evidence>
<gene>
    <name evidence="7" type="ORF">CEP54_013803</name>
</gene>
<organism evidence="7 8">
    <name type="scientific">Fusarium duplospermum</name>
    <dbReference type="NCBI Taxonomy" id="1325734"/>
    <lineage>
        <taxon>Eukaryota</taxon>
        <taxon>Fungi</taxon>
        <taxon>Dikarya</taxon>
        <taxon>Ascomycota</taxon>
        <taxon>Pezizomycotina</taxon>
        <taxon>Sordariomycetes</taxon>
        <taxon>Hypocreomycetidae</taxon>
        <taxon>Hypocreales</taxon>
        <taxon>Nectriaceae</taxon>
        <taxon>Fusarium</taxon>
        <taxon>Fusarium solani species complex</taxon>
    </lineage>
</organism>
<keyword evidence="2 6" id="KW-0812">Transmembrane</keyword>